<keyword evidence="10 18" id="KW-0862">Zinc</keyword>
<evidence type="ECO:0000256" key="2">
    <source>
        <dbReference type="ARBA" id="ARBA00010136"/>
    </source>
</evidence>
<evidence type="ECO:0000256" key="1">
    <source>
        <dbReference type="ARBA" id="ARBA00004401"/>
    </source>
</evidence>
<keyword evidence="5" id="KW-1003">Cell membrane</keyword>
<evidence type="ECO:0000256" key="6">
    <source>
        <dbReference type="ARBA" id="ARBA00022670"/>
    </source>
</evidence>
<dbReference type="InterPro" id="IPR034016">
    <property type="entry name" value="M1_APN-typ"/>
</dbReference>
<evidence type="ECO:0000256" key="9">
    <source>
        <dbReference type="ARBA" id="ARBA00022801"/>
    </source>
</evidence>
<keyword evidence="14" id="KW-0472">Membrane</keyword>
<dbReference type="Pfam" id="PF11838">
    <property type="entry name" value="ERAP1_C"/>
    <property type="match status" value="1"/>
</dbReference>
<evidence type="ECO:0000256" key="10">
    <source>
        <dbReference type="ARBA" id="ARBA00022833"/>
    </source>
</evidence>
<keyword evidence="16" id="KW-0325">Glycoprotein</keyword>
<comment type="cofactor">
    <cofactor evidence="18 20">
        <name>Zn(2+)</name>
        <dbReference type="ChEBI" id="CHEBI:29105"/>
    </cofactor>
    <text evidence="18 20">Binds 1 zinc ion per subunit.</text>
</comment>
<dbReference type="PANTHER" id="PTHR11533:SF172">
    <property type="entry name" value="AMINOPEPTIDASE N"/>
    <property type="match status" value="1"/>
</dbReference>
<keyword evidence="15" id="KW-1015">Disulfide bond</keyword>
<comment type="subcellular location">
    <subcellularLocation>
        <location evidence="1">Cell membrane</location>
        <topology evidence="1">Single-pass type II membrane protein</topology>
    </subcellularLocation>
</comment>
<keyword evidence="7" id="KW-0812">Transmembrane</keyword>
<evidence type="ECO:0000256" key="22">
    <source>
        <dbReference type="SAM" id="SignalP"/>
    </source>
</evidence>
<evidence type="ECO:0000259" key="24">
    <source>
        <dbReference type="Pfam" id="PF11838"/>
    </source>
</evidence>
<feature type="domain" description="Aminopeptidase N-like N-terminal" evidence="25">
    <location>
        <begin position="93"/>
        <end position="290"/>
    </location>
</feature>
<keyword evidence="22" id="KW-0732">Signal</keyword>
<keyword evidence="4 20" id="KW-0031">Aminopeptidase</keyword>
<dbReference type="InterPro" id="IPR045357">
    <property type="entry name" value="Aminopeptidase_N-like_N"/>
</dbReference>
<keyword evidence="11" id="KW-0735">Signal-anchor</keyword>
<evidence type="ECO:0000259" key="25">
    <source>
        <dbReference type="Pfam" id="PF17900"/>
    </source>
</evidence>
<feature type="active site" description="Proton acceptor" evidence="17">
    <location>
        <position position="399"/>
    </location>
</feature>
<feature type="binding site" evidence="18">
    <location>
        <position position="398"/>
    </location>
    <ligand>
        <name>Zn(2+)</name>
        <dbReference type="ChEBI" id="CHEBI:29105"/>
        <note>catalytic</note>
    </ligand>
</feature>
<evidence type="ECO:0000256" key="17">
    <source>
        <dbReference type="PIRSR" id="PIRSR634016-1"/>
    </source>
</evidence>
<dbReference type="InterPro" id="IPR027268">
    <property type="entry name" value="Peptidase_M4/M1_CTD_sf"/>
</dbReference>
<keyword evidence="13 20" id="KW-0482">Metalloprotease</keyword>
<dbReference type="GO" id="GO:0008237">
    <property type="term" value="F:metallopeptidase activity"/>
    <property type="evidence" value="ECO:0007669"/>
    <property type="project" value="UniProtKB-KW"/>
</dbReference>
<evidence type="ECO:0000256" key="8">
    <source>
        <dbReference type="ARBA" id="ARBA00022723"/>
    </source>
</evidence>
<dbReference type="SUPFAM" id="SSF55486">
    <property type="entry name" value="Metalloproteases ('zincins'), catalytic domain"/>
    <property type="match status" value="1"/>
</dbReference>
<proteinExistence type="inferred from homology"/>
<dbReference type="InterPro" id="IPR001930">
    <property type="entry name" value="Peptidase_M1"/>
</dbReference>
<evidence type="ECO:0000313" key="26">
    <source>
        <dbReference type="EMBL" id="KAL2077059.1"/>
    </source>
</evidence>
<feature type="binding site" evidence="18">
    <location>
        <position position="402"/>
    </location>
    <ligand>
        <name>Zn(2+)</name>
        <dbReference type="ChEBI" id="CHEBI:29105"/>
        <note>catalytic</note>
    </ligand>
</feature>
<organism evidence="26 27">
    <name type="scientific">Coilia grayii</name>
    <name type="common">Gray's grenadier anchovy</name>
    <dbReference type="NCBI Taxonomy" id="363190"/>
    <lineage>
        <taxon>Eukaryota</taxon>
        <taxon>Metazoa</taxon>
        <taxon>Chordata</taxon>
        <taxon>Craniata</taxon>
        <taxon>Vertebrata</taxon>
        <taxon>Euteleostomi</taxon>
        <taxon>Actinopterygii</taxon>
        <taxon>Neopterygii</taxon>
        <taxon>Teleostei</taxon>
        <taxon>Clupei</taxon>
        <taxon>Clupeiformes</taxon>
        <taxon>Clupeoidei</taxon>
        <taxon>Engraulidae</taxon>
        <taxon>Coilinae</taxon>
        <taxon>Coilia</taxon>
    </lineage>
</organism>
<dbReference type="PANTHER" id="PTHR11533">
    <property type="entry name" value="PROTEASE M1 ZINC METALLOPROTEASE"/>
    <property type="match status" value="1"/>
</dbReference>
<evidence type="ECO:0000256" key="21">
    <source>
        <dbReference type="SAM" id="MobiDB-lite"/>
    </source>
</evidence>
<evidence type="ECO:0000256" key="12">
    <source>
        <dbReference type="ARBA" id="ARBA00022989"/>
    </source>
</evidence>
<evidence type="ECO:0000256" key="14">
    <source>
        <dbReference type="ARBA" id="ARBA00023136"/>
    </source>
</evidence>
<dbReference type="Gene3D" id="1.25.50.20">
    <property type="match status" value="1"/>
</dbReference>
<keyword evidence="27" id="KW-1185">Reference proteome</keyword>
<dbReference type="PRINTS" id="PR00756">
    <property type="entry name" value="ALADIPTASE"/>
</dbReference>
<feature type="region of interest" description="Disordered" evidence="21">
    <location>
        <begin position="53"/>
        <end position="86"/>
    </location>
</feature>
<accession>A0ABD1IQF1</accession>
<comment type="similarity">
    <text evidence="2 20">Belongs to the peptidase M1 family.</text>
</comment>
<evidence type="ECO:0000256" key="3">
    <source>
        <dbReference type="ARBA" id="ARBA00011738"/>
    </source>
</evidence>
<feature type="site" description="Transition state stabilizer" evidence="19">
    <location>
        <position position="487"/>
    </location>
</feature>
<evidence type="ECO:0000256" key="18">
    <source>
        <dbReference type="PIRSR" id="PIRSR634016-3"/>
    </source>
</evidence>
<feature type="binding site" evidence="18">
    <location>
        <position position="421"/>
    </location>
    <ligand>
        <name>Zn(2+)</name>
        <dbReference type="ChEBI" id="CHEBI:29105"/>
        <note>catalytic</note>
    </ligand>
</feature>
<dbReference type="InterPro" id="IPR014782">
    <property type="entry name" value="Peptidase_M1_dom"/>
</dbReference>
<evidence type="ECO:0000256" key="20">
    <source>
        <dbReference type="RuleBase" id="RU364040"/>
    </source>
</evidence>
<feature type="chain" id="PRO_5044782133" description="Aminopeptidase" evidence="22">
    <location>
        <begin position="19"/>
        <end position="989"/>
    </location>
</feature>
<dbReference type="AlphaFoldDB" id="A0ABD1IQF1"/>
<evidence type="ECO:0000256" key="5">
    <source>
        <dbReference type="ARBA" id="ARBA00022475"/>
    </source>
</evidence>
<dbReference type="Gene3D" id="1.10.390.10">
    <property type="entry name" value="Neutral Protease Domain 2"/>
    <property type="match status" value="1"/>
</dbReference>
<evidence type="ECO:0000259" key="23">
    <source>
        <dbReference type="Pfam" id="PF01433"/>
    </source>
</evidence>
<name>A0ABD1IQF1_9TELE</name>
<dbReference type="GO" id="GO:0005886">
    <property type="term" value="C:plasma membrane"/>
    <property type="evidence" value="ECO:0007669"/>
    <property type="project" value="UniProtKB-SubCell"/>
</dbReference>
<dbReference type="FunFam" id="2.60.40.1910:FF:000005">
    <property type="entry name" value="Aminopeptidase"/>
    <property type="match status" value="1"/>
</dbReference>
<dbReference type="Gene3D" id="2.60.40.1910">
    <property type="match status" value="1"/>
</dbReference>
<dbReference type="EMBL" id="JBHFQA010000024">
    <property type="protein sequence ID" value="KAL2077059.1"/>
    <property type="molecule type" value="Genomic_DNA"/>
</dbReference>
<evidence type="ECO:0000256" key="7">
    <source>
        <dbReference type="ARBA" id="ARBA00022692"/>
    </source>
</evidence>
<dbReference type="GO" id="GO:0008270">
    <property type="term" value="F:zinc ion binding"/>
    <property type="evidence" value="ECO:0007669"/>
    <property type="project" value="UniProtKB-UniRule"/>
</dbReference>
<feature type="signal peptide" evidence="22">
    <location>
        <begin position="1"/>
        <end position="18"/>
    </location>
</feature>
<dbReference type="Pfam" id="PF17900">
    <property type="entry name" value="Peptidase_M1_N"/>
    <property type="match status" value="1"/>
</dbReference>
<keyword evidence="6 20" id="KW-0645">Protease</keyword>
<gene>
    <name evidence="26" type="ORF">ACEWY4_026563</name>
</gene>
<evidence type="ECO:0000256" key="19">
    <source>
        <dbReference type="PIRSR" id="PIRSR634016-4"/>
    </source>
</evidence>
<evidence type="ECO:0000256" key="15">
    <source>
        <dbReference type="ARBA" id="ARBA00023157"/>
    </source>
</evidence>
<feature type="domain" description="Peptidase M1 membrane alanine aminopeptidase" evidence="23">
    <location>
        <begin position="326"/>
        <end position="554"/>
    </location>
</feature>
<protein>
    <recommendedName>
        <fullName evidence="20">Aminopeptidase</fullName>
        <ecNumber evidence="20">3.4.11.-</ecNumber>
    </recommendedName>
</protein>
<dbReference type="GO" id="GO:0006508">
    <property type="term" value="P:proteolysis"/>
    <property type="evidence" value="ECO:0007669"/>
    <property type="project" value="UniProtKB-KW"/>
</dbReference>
<dbReference type="FunFam" id="2.60.40.1730:FF:000001">
    <property type="entry name" value="Leucyl-cystinyl aminopeptidase"/>
    <property type="match status" value="1"/>
</dbReference>
<dbReference type="GO" id="GO:0004177">
    <property type="term" value="F:aminopeptidase activity"/>
    <property type="evidence" value="ECO:0007669"/>
    <property type="project" value="UniProtKB-KW"/>
</dbReference>
<evidence type="ECO:0000256" key="13">
    <source>
        <dbReference type="ARBA" id="ARBA00023049"/>
    </source>
</evidence>
<dbReference type="InterPro" id="IPR042097">
    <property type="entry name" value="Aminopeptidase_N-like_N_sf"/>
</dbReference>
<evidence type="ECO:0000256" key="4">
    <source>
        <dbReference type="ARBA" id="ARBA00022438"/>
    </source>
</evidence>
<keyword evidence="9 20" id="KW-0378">Hydrolase</keyword>
<dbReference type="InterPro" id="IPR024571">
    <property type="entry name" value="ERAP1-like_C_dom"/>
</dbReference>
<dbReference type="InterPro" id="IPR050344">
    <property type="entry name" value="Peptidase_M1_aminopeptidases"/>
</dbReference>
<evidence type="ECO:0000256" key="11">
    <source>
        <dbReference type="ARBA" id="ARBA00022968"/>
    </source>
</evidence>
<feature type="compositionally biased region" description="Gly residues" evidence="21">
    <location>
        <begin position="60"/>
        <end position="69"/>
    </location>
</feature>
<dbReference type="EC" id="3.4.11.-" evidence="20"/>
<sequence length="989" mass="112900">MATLHASVMVLLVSLAQADDATLDALTPCEGVPGDTPAVNTVTATVTTTPALQPMDRYSQGGGAGGGTQVGPTPAPEHKEPWDRYRLPDTLSPVSYNVTLWPRLEKDEGGRYIFTGDSAVVFKCVKETDLILIHSSKLQVTKFNGHHATLMGLDGATAPAIKTTWLQETTQYLVIQLDGKLVTGKSYQLYTKFQGELEADMTGFYRSHYNDGPYPKVVAASHLQPTDAREVFPCFDEPALKAVFHITIIHDQGTVALSNSMETGVVNITIDGHNVSQTTFEPTKIMSTYLLAFVVCDYSHIETHEIPVLIRLWANREFQSGRYGDYALKVTVPLLTQLESMLDITFPLTKYDQVALPDYSALPMENWGLVTYRELVLWYRPDLSSHSDREWLTIILAHELVHTWIGNLVTLQWWSDLWLNEGFATYFSSVVASRVEADMNLMEMMLLHYPREIMAKDAQPDSRPLSCPPDEINTRQDIEDMFTEITYGKGALVLHMLSDFLTEAVFIQGLRMYLKQYSYGSVTPANLWKHLQDAVDSCPDVTLPAAVDDIMNRWTLQMGFPVVTIDTKTGSISQQHFLLDPDAVVDRPSIYKYEWIIPVRWMKSGKEQSQVWLLNKTDVFDGVRTGADMDWVLANLHMAGYYRVNYDLGNWERLLNQLHTNHEVIPTVNRAQIIDDTFNLAGAKVVDLTLALRSTRYLWKERELLPWEATIEHLDQLMLRLEPHNNLYRHMQEYIKKQVQPLFRHFENMTSHWTEIPSRHTDKYLQAIVIVLACRVGMEECRRLVVTWYKAWMENPASNPIPPHLKAQVYCAALAEGGQAEWDFGWEAFHHHVSAKERANQDMLRGLGCTRVRQLLDRYLQYMMDPDKNLLLDIAEITEYIASNDLGESIAWKFVVTKWHDIVYSYGAESNEPADLILEVTKRFSSKDKLNELQKFKRVLLRSGSGSALRALEKAIQRTKENIRWLEENQKQVLEWFSREGGLREEPLA</sequence>
<keyword evidence="8 18" id="KW-0479">Metal-binding</keyword>
<dbReference type="SUPFAM" id="SSF63737">
    <property type="entry name" value="Leukotriene A4 hydrolase N-terminal domain"/>
    <property type="match status" value="1"/>
</dbReference>
<feature type="domain" description="ERAP1-like C-terminal" evidence="24">
    <location>
        <begin position="631"/>
        <end position="960"/>
    </location>
</feature>
<feature type="compositionally biased region" description="Basic and acidic residues" evidence="21">
    <location>
        <begin position="76"/>
        <end position="86"/>
    </location>
</feature>
<dbReference type="CDD" id="cd09601">
    <property type="entry name" value="M1_APN-Q_like"/>
    <property type="match status" value="1"/>
</dbReference>
<dbReference type="FunFam" id="1.25.50.20:FF:000001">
    <property type="entry name" value="Aminopeptidase"/>
    <property type="match status" value="1"/>
</dbReference>
<evidence type="ECO:0000313" key="27">
    <source>
        <dbReference type="Proteomes" id="UP001591681"/>
    </source>
</evidence>
<dbReference type="Pfam" id="PF01433">
    <property type="entry name" value="Peptidase_M1"/>
    <property type="match status" value="1"/>
</dbReference>
<dbReference type="Proteomes" id="UP001591681">
    <property type="component" value="Unassembled WGS sequence"/>
</dbReference>
<comment type="subunit">
    <text evidence="3">Homodimer.</text>
</comment>
<keyword evidence="12" id="KW-1133">Transmembrane helix</keyword>
<dbReference type="FunFam" id="1.10.390.10:FF:000013">
    <property type="entry name" value="Aminopeptidase N"/>
    <property type="match status" value="1"/>
</dbReference>
<dbReference type="Gene3D" id="2.60.40.1730">
    <property type="entry name" value="tricorn interacting facor f3 domain"/>
    <property type="match status" value="1"/>
</dbReference>
<comment type="caution">
    <text evidence="26">The sequence shown here is derived from an EMBL/GenBank/DDBJ whole genome shotgun (WGS) entry which is preliminary data.</text>
</comment>
<reference evidence="26 27" key="1">
    <citation type="submission" date="2024-09" db="EMBL/GenBank/DDBJ databases">
        <title>A chromosome-level genome assembly of Gray's grenadier anchovy, Coilia grayii.</title>
        <authorList>
            <person name="Fu Z."/>
        </authorList>
    </citation>
    <scope>NUCLEOTIDE SEQUENCE [LARGE SCALE GENOMIC DNA]</scope>
    <source>
        <strain evidence="26">G4</strain>
        <tissue evidence="26">Muscle</tissue>
    </source>
</reference>
<evidence type="ECO:0000256" key="16">
    <source>
        <dbReference type="ARBA" id="ARBA00023180"/>
    </source>
</evidence>